<evidence type="ECO:0000313" key="3">
    <source>
        <dbReference type="Proteomes" id="UP000006054"/>
    </source>
</evidence>
<dbReference type="HOGENOM" id="CLU_075702_0_0_10"/>
<proteinExistence type="predicted"/>
<dbReference type="Pfam" id="PF20613">
    <property type="entry name" value="HipA_2"/>
    <property type="match status" value="1"/>
</dbReference>
<sequence length="279" mass="31679">MCLVIKYSLLTTYIFLIFVCMKKIDIRTVNVIQYLQPLREGGSLPAIVKADDDFLYVLKFRGAGQGKMALIAEFIGGELARAIGLKVPELVFMNLDDSFSKTQPDEEIQDLLKFSVGLNLGLQFLSVAITYDPLVNDVDAMIASKVVLLDSIISNIDRTDKNTNLLHWNNELWVIDNGASFYFHHNWENWRNHLTRTFPLIKDHVLLKEATKLNEAATEIKKLVSKELINEIVSSIPEDWLIIESTTMTPAQMRAAYIEFITTKLTNIDLLVKEATNAR</sequence>
<accession>I4AI82</accession>
<dbReference type="Proteomes" id="UP000006054">
    <property type="component" value="Chromosome"/>
</dbReference>
<keyword evidence="3" id="KW-1185">Reference proteome</keyword>
<dbReference type="STRING" id="880071.Fleli_1230"/>
<name>I4AI82_BERLS</name>
<organism evidence="2 3">
    <name type="scientific">Bernardetia litoralis (strain ATCC 23117 / DSM 6794 / NBRC 15988 / NCIMB 1366 / Fx l1 / Sio-4)</name>
    <name type="common">Flexibacter litoralis</name>
    <dbReference type="NCBI Taxonomy" id="880071"/>
    <lineage>
        <taxon>Bacteria</taxon>
        <taxon>Pseudomonadati</taxon>
        <taxon>Bacteroidota</taxon>
        <taxon>Cytophagia</taxon>
        <taxon>Cytophagales</taxon>
        <taxon>Bernardetiaceae</taxon>
        <taxon>Bernardetia</taxon>
    </lineage>
</organism>
<dbReference type="eggNOG" id="COG1718">
    <property type="taxonomic scope" value="Bacteria"/>
</dbReference>
<gene>
    <name evidence="2" type="ordered locus">Fleli_1230</name>
</gene>
<dbReference type="EMBL" id="CP003345">
    <property type="protein sequence ID" value="AFM03667.1"/>
    <property type="molecule type" value="Genomic_DNA"/>
</dbReference>
<feature type="domain" description="HipA-like kinase" evidence="1">
    <location>
        <begin position="32"/>
        <end position="260"/>
    </location>
</feature>
<evidence type="ECO:0000259" key="1">
    <source>
        <dbReference type="Pfam" id="PF20613"/>
    </source>
</evidence>
<dbReference type="KEGG" id="fli:Fleli_1230"/>
<dbReference type="InterPro" id="IPR046748">
    <property type="entry name" value="HipA_2"/>
</dbReference>
<protein>
    <recommendedName>
        <fullName evidence="1">HipA-like kinase domain-containing protein</fullName>
    </recommendedName>
</protein>
<evidence type="ECO:0000313" key="2">
    <source>
        <dbReference type="EMBL" id="AFM03667.1"/>
    </source>
</evidence>
<dbReference type="AlphaFoldDB" id="I4AI82"/>
<reference evidence="3" key="1">
    <citation type="submission" date="2012-06" db="EMBL/GenBank/DDBJ databases">
        <title>The complete genome of Flexibacter litoralis DSM 6794.</title>
        <authorList>
            <person name="Lucas S."/>
            <person name="Copeland A."/>
            <person name="Lapidus A."/>
            <person name="Glavina del Rio T."/>
            <person name="Dalin E."/>
            <person name="Tice H."/>
            <person name="Bruce D."/>
            <person name="Goodwin L."/>
            <person name="Pitluck S."/>
            <person name="Peters L."/>
            <person name="Ovchinnikova G."/>
            <person name="Lu M."/>
            <person name="Kyrpides N."/>
            <person name="Mavromatis K."/>
            <person name="Ivanova N."/>
            <person name="Brettin T."/>
            <person name="Detter J.C."/>
            <person name="Han C."/>
            <person name="Larimer F."/>
            <person name="Land M."/>
            <person name="Hauser L."/>
            <person name="Markowitz V."/>
            <person name="Cheng J.-F."/>
            <person name="Hugenholtz P."/>
            <person name="Woyke T."/>
            <person name="Wu D."/>
            <person name="Spring S."/>
            <person name="Lang E."/>
            <person name="Kopitz M."/>
            <person name="Brambilla E."/>
            <person name="Klenk H.-P."/>
            <person name="Eisen J.A."/>
        </authorList>
    </citation>
    <scope>NUCLEOTIDE SEQUENCE [LARGE SCALE GENOMIC DNA]</scope>
    <source>
        <strain evidence="3">ATCC 23117 / DSM 6794 / NBRC 15988 / NCIMB 1366 / Sio-4</strain>
    </source>
</reference>
<dbReference type="PATRIC" id="fig|880071.3.peg.1205"/>